<dbReference type="GO" id="GO:0007165">
    <property type="term" value="P:signal transduction"/>
    <property type="evidence" value="ECO:0007669"/>
    <property type="project" value="UniProtKB-KW"/>
</dbReference>
<comment type="caution">
    <text evidence="9">The sequence shown here is derived from an EMBL/GenBank/DDBJ whole genome shotgun (WGS) entry which is preliminary data.</text>
</comment>
<dbReference type="PANTHER" id="PTHR21143:SF133">
    <property type="entry name" value="GUSTATORY AND PHEROMONE RECEPTOR 32A-RELATED"/>
    <property type="match status" value="1"/>
</dbReference>
<dbReference type="GO" id="GO:0043025">
    <property type="term" value="C:neuronal cell body"/>
    <property type="evidence" value="ECO:0007669"/>
    <property type="project" value="TreeGrafter"/>
</dbReference>
<evidence type="ECO:0000256" key="2">
    <source>
        <dbReference type="ARBA" id="ARBA00022475"/>
    </source>
</evidence>
<keyword evidence="2 8" id="KW-1003">Cell membrane</keyword>
<dbReference type="Pfam" id="PF08395">
    <property type="entry name" value="7tm_7"/>
    <property type="match status" value="1"/>
</dbReference>
<feature type="transmembrane region" description="Helical" evidence="8">
    <location>
        <begin position="340"/>
        <end position="360"/>
    </location>
</feature>
<protein>
    <recommendedName>
        <fullName evidence="8">Gustatory receptor</fullName>
    </recommendedName>
</protein>
<dbReference type="GO" id="GO:0007635">
    <property type="term" value="P:chemosensory behavior"/>
    <property type="evidence" value="ECO:0007669"/>
    <property type="project" value="TreeGrafter"/>
</dbReference>
<gene>
    <name evidence="9" type="ORF">L9F63_014814</name>
</gene>
<comment type="similarity">
    <text evidence="8">Belongs to the insect chemoreceptor superfamily. Gustatory receptor (GR) family.</text>
</comment>
<evidence type="ECO:0000256" key="1">
    <source>
        <dbReference type="ARBA" id="ARBA00004651"/>
    </source>
</evidence>
<reference evidence="9" key="2">
    <citation type="submission" date="2023-05" db="EMBL/GenBank/DDBJ databases">
        <authorList>
            <person name="Fouks B."/>
        </authorList>
    </citation>
    <scope>NUCLEOTIDE SEQUENCE</scope>
    <source>
        <strain evidence="9">Stay&amp;Tobe</strain>
        <tissue evidence="9">Testes</tissue>
    </source>
</reference>
<feature type="transmembrane region" description="Helical" evidence="8">
    <location>
        <begin position="264"/>
        <end position="283"/>
    </location>
</feature>
<organism evidence="9 10">
    <name type="scientific">Diploptera punctata</name>
    <name type="common">Pacific beetle cockroach</name>
    <dbReference type="NCBI Taxonomy" id="6984"/>
    <lineage>
        <taxon>Eukaryota</taxon>
        <taxon>Metazoa</taxon>
        <taxon>Ecdysozoa</taxon>
        <taxon>Arthropoda</taxon>
        <taxon>Hexapoda</taxon>
        <taxon>Insecta</taxon>
        <taxon>Pterygota</taxon>
        <taxon>Neoptera</taxon>
        <taxon>Polyneoptera</taxon>
        <taxon>Dictyoptera</taxon>
        <taxon>Blattodea</taxon>
        <taxon>Blaberoidea</taxon>
        <taxon>Blaberidae</taxon>
        <taxon>Diplopterinae</taxon>
        <taxon>Diploptera</taxon>
    </lineage>
</organism>
<evidence type="ECO:0000256" key="3">
    <source>
        <dbReference type="ARBA" id="ARBA00022692"/>
    </source>
</evidence>
<dbReference type="EMBL" id="JASPKZ010003419">
    <property type="protein sequence ID" value="KAJ9593636.1"/>
    <property type="molecule type" value="Genomic_DNA"/>
</dbReference>
<dbReference type="GO" id="GO:0050909">
    <property type="term" value="P:sensory perception of taste"/>
    <property type="evidence" value="ECO:0007669"/>
    <property type="project" value="InterPro"/>
</dbReference>
<evidence type="ECO:0000313" key="10">
    <source>
        <dbReference type="Proteomes" id="UP001233999"/>
    </source>
</evidence>
<evidence type="ECO:0000256" key="7">
    <source>
        <dbReference type="ARBA" id="ARBA00023224"/>
    </source>
</evidence>
<keyword evidence="3 8" id="KW-0812">Transmembrane</keyword>
<evidence type="ECO:0000256" key="5">
    <source>
        <dbReference type="ARBA" id="ARBA00023136"/>
    </source>
</evidence>
<feature type="transmembrane region" description="Helical" evidence="8">
    <location>
        <begin position="229"/>
        <end position="252"/>
    </location>
</feature>
<feature type="transmembrane region" description="Helical" evidence="8">
    <location>
        <begin position="103"/>
        <end position="131"/>
    </location>
</feature>
<reference evidence="9" key="1">
    <citation type="journal article" date="2023" name="IScience">
        <title>Live-bearing cockroach genome reveals convergent evolutionary mechanisms linked to viviparity in insects and beyond.</title>
        <authorList>
            <person name="Fouks B."/>
            <person name="Harrison M.C."/>
            <person name="Mikhailova A.A."/>
            <person name="Marchal E."/>
            <person name="English S."/>
            <person name="Carruthers M."/>
            <person name="Jennings E.C."/>
            <person name="Chiamaka E.L."/>
            <person name="Frigard R.A."/>
            <person name="Pippel M."/>
            <person name="Attardo G.M."/>
            <person name="Benoit J.B."/>
            <person name="Bornberg-Bauer E."/>
            <person name="Tobe S.S."/>
        </authorList>
    </citation>
    <scope>NUCLEOTIDE SEQUENCE</scope>
    <source>
        <strain evidence="9">Stay&amp;Tobe</strain>
    </source>
</reference>
<dbReference type="GO" id="GO:0030425">
    <property type="term" value="C:dendrite"/>
    <property type="evidence" value="ECO:0007669"/>
    <property type="project" value="TreeGrafter"/>
</dbReference>
<feature type="non-terminal residue" evidence="9">
    <location>
        <position position="361"/>
    </location>
</feature>
<sequence>MVEVNFHLSVKPLFLLSSRFGLGPVSSFNRYQRNIYTRHQLSSILSFICTIFLACLINLLNNIFVRNNFPRIFSKFCEADKILLSKSDGIIYRRERLVSIKDIMILVIITVFTQIGFSWMNGFHSIVHILIYNLEQLPFFLNTIVTLQFKFWVRQLNQRLKIINNYLVKHTNHHQAEIIKSFRPNEVVSFIDCKDISSRYFVKHLKDIQWLRYVYSVLFEAKQLVNSTYAVPNVCQLITCYVTCVGALYWGIHAVSSHTGQIQATVYFVVCSYALLLLAWVLLNCHMACEEANKIIVYIQKVIANPSFTQFTEDELMKFVSQVRDTPIEFSPCGLFTLNLSLLCSTIGVICTYSVIMLQIG</sequence>
<keyword evidence="6 8" id="KW-0675">Receptor</keyword>
<proteinExistence type="inferred from homology"/>
<evidence type="ECO:0000313" key="9">
    <source>
        <dbReference type="EMBL" id="KAJ9593636.1"/>
    </source>
</evidence>
<name>A0AAD8EKK3_DIPPU</name>
<feature type="transmembrane region" description="Helical" evidence="8">
    <location>
        <begin position="137"/>
        <end position="153"/>
    </location>
</feature>
<dbReference type="GO" id="GO:0008049">
    <property type="term" value="P:male courtship behavior"/>
    <property type="evidence" value="ECO:0007669"/>
    <property type="project" value="TreeGrafter"/>
</dbReference>
<dbReference type="PANTHER" id="PTHR21143">
    <property type="entry name" value="INVERTEBRATE GUSTATORY RECEPTOR"/>
    <property type="match status" value="1"/>
</dbReference>
<dbReference type="GO" id="GO:0030424">
    <property type="term" value="C:axon"/>
    <property type="evidence" value="ECO:0007669"/>
    <property type="project" value="TreeGrafter"/>
</dbReference>
<accession>A0AAD8EKK3</accession>
<evidence type="ECO:0000256" key="8">
    <source>
        <dbReference type="RuleBase" id="RU363108"/>
    </source>
</evidence>
<keyword evidence="5 8" id="KW-0472">Membrane</keyword>
<keyword evidence="4 8" id="KW-1133">Transmembrane helix</keyword>
<dbReference type="AlphaFoldDB" id="A0AAD8EKK3"/>
<keyword evidence="7 8" id="KW-0807">Transducer</keyword>
<feature type="transmembrane region" description="Helical" evidence="8">
    <location>
        <begin position="44"/>
        <end position="65"/>
    </location>
</feature>
<evidence type="ECO:0000256" key="4">
    <source>
        <dbReference type="ARBA" id="ARBA00022989"/>
    </source>
</evidence>
<comment type="caution">
    <text evidence="8">Lacks conserved residue(s) required for the propagation of feature annotation.</text>
</comment>
<dbReference type="GO" id="GO:0005886">
    <property type="term" value="C:plasma membrane"/>
    <property type="evidence" value="ECO:0007669"/>
    <property type="project" value="UniProtKB-SubCell"/>
</dbReference>
<comment type="subcellular location">
    <subcellularLocation>
        <location evidence="1 8">Cell membrane</location>
        <topology evidence="1 8">Multi-pass membrane protein</topology>
    </subcellularLocation>
</comment>
<comment type="function">
    <text evidence="8">Gustatory receptor which mediates acceptance or avoidance behavior, depending on its substrates.</text>
</comment>
<dbReference type="Proteomes" id="UP001233999">
    <property type="component" value="Unassembled WGS sequence"/>
</dbReference>
<keyword evidence="10" id="KW-1185">Reference proteome</keyword>
<evidence type="ECO:0000256" key="6">
    <source>
        <dbReference type="ARBA" id="ARBA00023170"/>
    </source>
</evidence>
<dbReference type="InterPro" id="IPR013604">
    <property type="entry name" value="7TM_chemorcpt"/>
</dbReference>